<evidence type="ECO:0000256" key="1">
    <source>
        <dbReference type="SAM" id="MobiDB-lite"/>
    </source>
</evidence>
<gene>
    <name evidence="2" type="ORF">PIB30_017095</name>
</gene>
<organism evidence="2 3">
    <name type="scientific">Stylosanthes scabra</name>
    <dbReference type="NCBI Taxonomy" id="79078"/>
    <lineage>
        <taxon>Eukaryota</taxon>
        <taxon>Viridiplantae</taxon>
        <taxon>Streptophyta</taxon>
        <taxon>Embryophyta</taxon>
        <taxon>Tracheophyta</taxon>
        <taxon>Spermatophyta</taxon>
        <taxon>Magnoliopsida</taxon>
        <taxon>eudicotyledons</taxon>
        <taxon>Gunneridae</taxon>
        <taxon>Pentapetalae</taxon>
        <taxon>rosids</taxon>
        <taxon>fabids</taxon>
        <taxon>Fabales</taxon>
        <taxon>Fabaceae</taxon>
        <taxon>Papilionoideae</taxon>
        <taxon>50 kb inversion clade</taxon>
        <taxon>dalbergioids sensu lato</taxon>
        <taxon>Dalbergieae</taxon>
        <taxon>Pterocarpus clade</taxon>
        <taxon>Stylosanthes</taxon>
    </lineage>
</organism>
<evidence type="ECO:0000313" key="3">
    <source>
        <dbReference type="Proteomes" id="UP001341840"/>
    </source>
</evidence>
<feature type="non-terminal residue" evidence="2">
    <location>
        <position position="75"/>
    </location>
</feature>
<feature type="region of interest" description="Disordered" evidence="1">
    <location>
        <begin position="1"/>
        <end position="29"/>
    </location>
</feature>
<feature type="compositionally biased region" description="Polar residues" evidence="1">
    <location>
        <begin position="10"/>
        <end position="22"/>
    </location>
</feature>
<keyword evidence="3" id="KW-1185">Reference proteome</keyword>
<sequence length="75" mass="8088">MESAGILTEQPANQTPLLSLRTQPKPARPCCSNKLPSQLTLMAFDGGGIQEVEIALEMSKRDGETALDNSEAKCR</sequence>
<dbReference type="Proteomes" id="UP001341840">
    <property type="component" value="Unassembled WGS sequence"/>
</dbReference>
<accession>A0ABU6U6B8</accession>
<name>A0ABU6U6B8_9FABA</name>
<comment type="caution">
    <text evidence="2">The sequence shown here is derived from an EMBL/GenBank/DDBJ whole genome shotgun (WGS) entry which is preliminary data.</text>
</comment>
<reference evidence="2 3" key="1">
    <citation type="journal article" date="2023" name="Plants (Basel)">
        <title>Bridging the Gap: Combining Genomics and Transcriptomics Approaches to Understand Stylosanthes scabra, an Orphan Legume from the Brazilian Caatinga.</title>
        <authorList>
            <person name="Ferreira-Neto J.R.C."/>
            <person name="da Silva M.D."/>
            <person name="Binneck E."/>
            <person name="de Melo N.F."/>
            <person name="da Silva R.H."/>
            <person name="de Melo A.L.T.M."/>
            <person name="Pandolfi V."/>
            <person name="Bustamante F.O."/>
            <person name="Brasileiro-Vidal A.C."/>
            <person name="Benko-Iseppon A.M."/>
        </authorList>
    </citation>
    <scope>NUCLEOTIDE SEQUENCE [LARGE SCALE GENOMIC DNA]</scope>
    <source>
        <tissue evidence="2">Leaves</tissue>
    </source>
</reference>
<evidence type="ECO:0000313" key="2">
    <source>
        <dbReference type="EMBL" id="MED6156721.1"/>
    </source>
</evidence>
<dbReference type="EMBL" id="JASCZI010120878">
    <property type="protein sequence ID" value="MED6156721.1"/>
    <property type="molecule type" value="Genomic_DNA"/>
</dbReference>
<protein>
    <submittedName>
        <fullName evidence="2">Uncharacterized protein</fullName>
    </submittedName>
</protein>
<proteinExistence type="predicted"/>